<dbReference type="InParanoid" id="F4R5F9"/>
<dbReference type="GO" id="GO:0005730">
    <property type="term" value="C:nucleolus"/>
    <property type="evidence" value="ECO:0007669"/>
    <property type="project" value="TreeGrafter"/>
</dbReference>
<accession>F4R5F9</accession>
<dbReference type="AlphaFoldDB" id="F4R5F9"/>
<evidence type="ECO:0000313" key="4">
    <source>
        <dbReference type="Proteomes" id="UP000001072"/>
    </source>
</evidence>
<dbReference type="GO" id="GO:0006382">
    <property type="term" value="P:adenosine to inosine editing"/>
    <property type="evidence" value="ECO:0007669"/>
    <property type="project" value="TreeGrafter"/>
</dbReference>
<dbReference type="EMBL" id="GL883091">
    <property type="protein sequence ID" value="EGG12269.1"/>
    <property type="molecule type" value="Genomic_DNA"/>
</dbReference>
<dbReference type="Proteomes" id="UP000001072">
    <property type="component" value="Unassembled WGS sequence"/>
</dbReference>
<dbReference type="KEGG" id="mlr:MELLADRAFT_89234"/>
<dbReference type="OrthoDB" id="10268011at2759"/>
<dbReference type="GO" id="GO:0003726">
    <property type="term" value="F:double-stranded RNA adenosine deaminase activity"/>
    <property type="evidence" value="ECO:0007669"/>
    <property type="project" value="TreeGrafter"/>
</dbReference>
<feature type="domain" description="A to I editase" evidence="2">
    <location>
        <begin position="75"/>
        <end position="436"/>
    </location>
</feature>
<dbReference type="PANTHER" id="PTHR10910">
    <property type="entry name" value="EUKARYOTE SPECIFIC DSRNA BINDING PROTEIN"/>
    <property type="match status" value="1"/>
</dbReference>
<gene>
    <name evidence="3" type="ORF">MELLADRAFT_89234</name>
</gene>
<sequence length="498" mass="56320">MQEPLNFRCAISDLVVKVIQETYQTLPKNGKPIKRDDGRTEFTILAGIVLIDKTAHDDNHKEENEGKGYTTLCPSLATGMRCLPQEKLSLQGDLLHDSHAEVLVKRGFRLWLYEELKRSYEIGIGSAWINRPSDSKDHFSLKKSVQVFFYVSTLPCGDASMLLTSQQVSEQSRPIKGPEESISSEFSIEYQKSISKSLGTLHVSRGRLGFDQPIGKLRTKPGRIDSPLSTSHSCSDKLALWNVIGLQGALGSSILQPIHISGYVFGTCDVSSQLDLQTLHSSLRYALIDRVKAYLPADHCPPEIWFTFQDFEFSQKSVAKATGTSPELNDRVVSTISRSLSDLHYTFIGLSFVSGYGTEVIDRHGSRQGAPKKRRAPESPLSPKTRFDFWPLSDFCVGIFQRSRLSKLELYRRYTDTLTFLGLRTDHPTKSYNQAKHPQISENEQNSLTQRVLEYQTRKSLLRDLPDAAFYGWIIHGARWENFDIEGRIMSRTEVMET</sequence>
<dbReference type="PANTHER" id="PTHR10910:SF62">
    <property type="entry name" value="AT07585P-RELATED"/>
    <property type="match status" value="1"/>
</dbReference>
<dbReference type="VEuPathDB" id="FungiDB:MELLADRAFT_89234"/>
<dbReference type="STRING" id="747676.F4R5F9"/>
<dbReference type="FunCoup" id="F4R5F9">
    <property type="interactions" value="400"/>
</dbReference>
<reference evidence="4" key="1">
    <citation type="journal article" date="2011" name="Proc. Natl. Acad. Sci. U.S.A.">
        <title>Obligate biotrophy features unraveled by the genomic analysis of rust fungi.</title>
        <authorList>
            <person name="Duplessis S."/>
            <person name="Cuomo C.A."/>
            <person name="Lin Y.-C."/>
            <person name="Aerts A."/>
            <person name="Tisserant E."/>
            <person name="Veneault-Fourrey C."/>
            <person name="Joly D.L."/>
            <person name="Hacquard S."/>
            <person name="Amselem J."/>
            <person name="Cantarel B.L."/>
            <person name="Chiu R."/>
            <person name="Coutinho P.M."/>
            <person name="Feau N."/>
            <person name="Field M."/>
            <person name="Frey P."/>
            <person name="Gelhaye E."/>
            <person name="Goldberg J."/>
            <person name="Grabherr M.G."/>
            <person name="Kodira C.D."/>
            <person name="Kohler A."/>
            <person name="Kuees U."/>
            <person name="Lindquist E.A."/>
            <person name="Lucas S.M."/>
            <person name="Mago R."/>
            <person name="Mauceli E."/>
            <person name="Morin E."/>
            <person name="Murat C."/>
            <person name="Pangilinan J.L."/>
            <person name="Park R."/>
            <person name="Pearson M."/>
            <person name="Quesneville H."/>
            <person name="Rouhier N."/>
            <person name="Sakthikumar S."/>
            <person name="Salamov A.A."/>
            <person name="Schmutz J."/>
            <person name="Selles B."/>
            <person name="Shapiro H."/>
            <person name="Tanguay P."/>
            <person name="Tuskan G.A."/>
            <person name="Henrissat B."/>
            <person name="Van de Peer Y."/>
            <person name="Rouze P."/>
            <person name="Ellis J.G."/>
            <person name="Dodds P.N."/>
            <person name="Schein J.E."/>
            <person name="Zhong S."/>
            <person name="Hamelin R.C."/>
            <person name="Grigoriev I.V."/>
            <person name="Szabo L.J."/>
            <person name="Martin F."/>
        </authorList>
    </citation>
    <scope>NUCLEOTIDE SEQUENCE [LARGE SCALE GENOMIC DNA]</scope>
    <source>
        <strain evidence="4">98AG31 / pathotype 3-4-7</strain>
    </source>
</reference>
<dbReference type="SMART" id="SM00552">
    <property type="entry name" value="ADEAMc"/>
    <property type="match status" value="1"/>
</dbReference>
<dbReference type="GeneID" id="18935119"/>
<dbReference type="InterPro" id="IPR002466">
    <property type="entry name" value="A_deamin"/>
</dbReference>
<dbReference type="eggNOG" id="KOG2777">
    <property type="taxonomic scope" value="Eukaryota"/>
</dbReference>
<evidence type="ECO:0000259" key="2">
    <source>
        <dbReference type="PROSITE" id="PS50141"/>
    </source>
</evidence>
<dbReference type="HOGENOM" id="CLU_005382_5_0_1"/>
<dbReference type="Pfam" id="PF02137">
    <property type="entry name" value="A_deamin"/>
    <property type="match status" value="1"/>
</dbReference>
<name>F4R5F9_MELLP</name>
<evidence type="ECO:0000256" key="1">
    <source>
        <dbReference type="SAM" id="MobiDB-lite"/>
    </source>
</evidence>
<keyword evidence="4" id="KW-1185">Reference proteome</keyword>
<dbReference type="RefSeq" id="XP_007404644.1">
    <property type="nucleotide sequence ID" value="XM_007404582.1"/>
</dbReference>
<protein>
    <recommendedName>
        <fullName evidence="2">A to I editase domain-containing protein</fullName>
    </recommendedName>
</protein>
<feature type="region of interest" description="Disordered" evidence="1">
    <location>
        <begin position="363"/>
        <end position="382"/>
    </location>
</feature>
<dbReference type="GO" id="GO:0003725">
    <property type="term" value="F:double-stranded RNA binding"/>
    <property type="evidence" value="ECO:0007669"/>
    <property type="project" value="TreeGrafter"/>
</dbReference>
<dbReference type="GO" id="GO:0008251">
    <property type="term" value="F:tRNA-specific adenosine deaminase activity"/>
    <property type="evidence" value="ECO:0007669"/>
    <property type="project" value="TreeGrafter"/>
</dbReference>
<dbReference type="GO" id="GO:0005737">
    <property type="term" value="C:cytoplasm"/>
    <property type="evidence" value="ECO:0007669"/>
    <property type="project" value="TreeGrafter"/>
</dbReference>
<dbReference type="GO" id="GO:0006396">
    <property type="term" value="P:RNA processing"/>
    <property type="evidence" value="ECO:0007669"/>
    <property type="project" value="InterPro"/>
</dbReference>
<dbReference type="PROSITE" id="PS50141">
    <property type="entry name" value="A_DEAMIN_EDITASE"/>
    <property type="match status" value="1"/>
</dbReference>
<organism evidence="4">
    <name type="scientific">Melampsora larici-populina (strain 98AG31 / pathotype 3-4-7)</name>
    <name type="common">Poplar leaf rust fungus</name>
    <dbReference type="NCBI Taxonomy" id="747676"/>
    <lineage>
        <taxon>Eukaryota</taxon>
        <taxon>Fungi</taxon>
        <taxon>Dikarya</taxon>
        <taxon>Basidiomycota</taxon>
        <taxon>Pucciniomycotina</taxon>
        <taxon>Pucciniomycetes</taxon>
        <taxon>Pucciniales</taxon>
        <taxon>Melampsoraceae</taxon>
        <taxon>Melampsora</taxon>
    </lineage>
</organism>
<proteinExistence type="predicted"/>
<evidence type="ECO:0000313" key="3">
    <source>
        <dbReference type="EMBL" id="EGG12269.1"/>
    </source>
</evidence>